<feature type="transmembrane region" description="Helical" evidence="6">
    <location>
        <begin position="95"/>
        <end position="114"/>
    </location>
</feature>
<feature type="transmembrane region" description="Helical" evidence="6">
    <location>
        <begin position="202"/>
        <end position="223"/>
    </location>
</feature>
<dbReference type="GO" id="GO:0050909">
    <property type="term" value="P:sensory perception of taste"/>
    <property type="evidence" value="ECO:0007669"/>
    <property type="project" value="InterPro"/>
</dbReference>
<gene>
    <name evidence="7" type="ORF">L9F63_008864</name>
</gene>
<reference evidence="7" key="2">
    <citation type="submission" date="2023-05" db="EMBL/GenBank/DDBJ databases">
        <authorList>
            <person name="Fouks B."/>
        </authorList>
    </citation>
    <scope>NUCLEOTIDE SEQUENCE</scope>
    <source>
        <strain evidence="7">Stay&amp;Tobe</strain>
        <tissue evidence="7">Testes</tissue>
    </source>
</reference>
<keyword evidence="5 6" id="KW-0472">Membrane</keyword>
<feature type="transmembrane region" description="Helical" evidence="6">
    <location>
        <begin position="58"/>
        <end position="89"/>
    </location>
</feature>
<protein>
    <recommendedName>
        <fullName evidence="9">Gustatory receptor</fullName>
    </recommendedName>
</protein>
<proteinExistence type="predicted"/>
<evidence type="ECO:0000313" key="8">
    <source>
        <dbReference type="Proteomes" id="UP001233999"/>
    </source>
</evidence>
<comment type="subcellular location">
    <subcellularLocation>
        <location evidence="1">Cell membrane</location>
        <topology evidence="1">Multi-pass membrane protein</topology>
    </subcellularLocation>
</comment>
<evidence type="ECO:0000256" key="4">
    <source>
        <dbReference type="ARBA" id="ARBA00022989"/>
    </source>
</evidence>
<name>A0AAD7Z3G3_DIPPU</name>
<dbReference type="GO" id="GO:0005886">
    <property type="term" value="C:plasma membrane"/>
    <property type="evidence" value="ECO:0007669"/>
    <property type="project" value="UniProtKB-SubCell"/>
</dbReference>
<feature type="transmembrane region" description="Helical" evidence="6">
    <location>
        <begin position="6"/>
        <end position="26"/>
    </location>
</feature>
<evidence type="ECO:0000256" key="3">
    <source>
        <dbReference type="ARBA" id="ARBA00022692"/>
    </source>
</evidence>
<evidence type="ECO:0000256" key="2">
    <source>
        <dbReference type="ARBA" id="ARBA00022475"/>
    </source>
</evidence>
<evidence type="ECO:0000256" key="1">
    <source>
        <dbReference type="ARBA" id="ARBA00004651"/>
    </source>
</evidence>
<keyword evidence="3 6" id="KW-0812">Transmembrane</keyword>
<keyword evidence="4 6" id="KW-1133">Transmembrane helix</keyword>
<feature type="non-terminal residue" evidence="7">
    <location>
        <position position="236"/>
    </location>
</feature>
<evidence type="ECO:0008006" key="9">
    <source>
        <dbReference type="Google" id="ProtNLM"/>
    </source>
</evidence>
<comment type="caution">
    <text evidence="7">The sequence shown here is derived from an EMBL/GenBank/DDBJ whole genome shotgun (WGS) entry which is preliminary data.</text>
</comment>
<dbReference type="AlphaFoldDB" id="A0AAD7Z3G3"/>
<dbReference type="EMBL" id="JASPKZ010010683">
    <property type="protein sequence ID" value="KAJ9573740.1"/>
    <property type="molecule type" value="Genomic_DNA"/>
</dbReference>
<keyword evidence="2" id="KW-1003">Cell membrane</keyword>
<evidence type="ECO:0000256" key="6">
    <source>
        <dbReference type="SAM" id="Phobius"/>
    </source>
</evidence>
<feature type="transmembrane region" description="Helical" evidence="6">
    <location>
        <begin position="157"/>
        <end position="182"/>
    </location>
</feature>
<dbReference type="Proteomes" id="UP001233999">
    <property type="component" value="Unassembled WGS sequence"/>
</dbReference>
<evidence type="ECO:0000256" key="5">
    <source>
        <dbReference type="ARBA" id="ARBA00023136"/>
    </source>
</evidence>
<dbReference type="InterPro" id="IPR013604">
    <property type="entry name" value="7TM_chemorcpt"/>
</dbReference>
<reference evidence="7" key="1">
    <citation type="journal article" date="2023" name="IScience">
        <title>Live-bearing cockroach genome reveals convergent evolutionary mechanisms linked to viviparity in insects and beyond.</title>
        <authorList>
            <person name="Fouks B."/>
            <person name="Harrison M.C."/>
            <person name="Mikhailova A.A."/>
            <person name="Marchal E."/>
            <person name="English S."/>
            <person name="Carruthers M."/>
            <person name="Jennings E.C."/>
            <person name="Chiamaka E.L."/>
            <person name="Frigard R.A."/>
            <person name="Pippel M."/>
            <person name="Attardo G.M."/>
            <person name="Benoit J.B."/>
            <person name="Bornberg-Bauer E."/>
            <person name="Tobe S.S."/>
        </authorList>
    </citation>
    <scope>NUCLEOTIDE SEQUENCE</scope>
    <source>
        <strain evidence="7">Stay&amp;Tobe</strain>
    </source>
</reference>
<accession>A0AAD7Z3G3</accession>
<organism evidence="7 8">
    <name type="scientific">Diploptera punctata</name>
    <name type="common">Pacific beetle cockroach</name>
    <dbReference type="NCBI Taxonomy" id="6984"/>
    <lineage>
        <taxon>Eukaryota</taxon>
        <taxon>Metazoa</taxon>
        <taxon>Ecdysozoa</taxon>
        <taxon>Arthropoda</taxon>
        <taxon>Hexapoda</taxon>
        <taxon>Insecta</taxon>
        <taxon>Pterygota</taxon>
        <taxon>Neoptera</taxon>
        <taxon>Polyneoptera</taxon>
        <taxon>Dictyoptera</taxon>
        <taxon>Blattodea</taxon>
        <taxon>Blaberoidea</taxon>
        <taxon>Blaberidae</taxon>
        <taxon>Diplopterinae</taxon>
        <taxon>Diploptera</taxon>
    </lineage>
</organism>
<keyword evidence="8" id="KW-1185">Reference proteome</keyword>
<sequence length="236" mass="27197">MVCADILSRVMLYGTSTTCVFTFLLWHRSSVPRILSLIAHVDSRISTDSSFIVKTRKFINFVVIVLVILVVAFFCFHERVYGVGVILYIILFDELAHFIIFVSDIQFISIVLLLKNRYKLLNENLHSFLRKRYSNEIRALREVVSNMHDICRFVNDVYGFILFLECTSILISLVSTFYNMILHLRNTLKLQRETGVSTTLCHILWLLFYIGKLLGICASTHSATSESIISQSLVQK</sequence>
<dbReference type="Pfam" id="PF08395">
    <property type="entry name" value="7tm_7"/>
    <property type="match status" value="1"/>
</dbReference>
<evidence type="ECO:0000313" key="7">
    <source>
        <dbReference type="EMBL" id="KAJ9573740.1"/>
    </source>
</evidence>